<gene>
    <name evidence="1" type="ORF">MB901379_00377</name>
</gene>
<protein>
    <submittedName>
        <fullName evidence="1">Uncharacterized protein</fullName>
    </submittedName>
</protein>
<organism evidence="1 2">
    <name type="scientific">Mycobacterium basiliense</name>
    <dbReference type="NCBI Taxonomy" id="2094119"/>
    <lineage>
        <taxon>Bacteria</taxon>
        <taxon>Bacillati</taxon>
        <taxon>Actinomycetota</taxon>
        <taxon>Actinomycetes</taxon>
        <taxon>Mycobacteriales</taxon>
        <taxon>Mycobacteriaceae</taxon>
        <taxon>Mycobacterium</taxon>
    </lineage>
</organism>
<sequence>MWIVELNIAGYRFTRELRFRPARLRPRNLHLPVARHAHGHVPAA</sequence>
<keyword evidence="2" id="KW-1185">Reference proteome</keyword>
<evidence type="ECO:0000313" key="2">
    <source>
        <dbReference type="Proteomes" id="UP000269998"/>
    </source>
</evidence>
<dbReference type="KEGG" id="mbai:MB901379_00377"/>
<evidence type="ECO:0000313" key="1">
    <source>
        <dbReference type="EMBL" id="VDM86850.1"/>
    </source>
</evidence>
<dbReference type="AlphaFoldDB" id="A0A3S4FMY6"/>
<dbReference type="EMBL" id="LR130759">
    <property type="protein sequence ID" value="VDM86850.1"/>
    <property type="molecule type" value="Genomic_DNA"/>
</dbReference>
<reference evidence="2" key="1">
    <citation type="submission" date="2018-02" db="EMBL/GenBank/DDBJ databases">
        <authorList>
            <person name="Seth-Smith MB H."/>
            <person name="Seth-Smith H."/>
        </authorList>
    </citation>
    <scope>NUCLEOTIDE SEQUENCE [LARGE SCALE GENOMIC DNA]</scope>
</reference>
<proteinExistence type="predicted"/>
<accession>A0A3S4FMY6</accession>
<dbReference type="Proteomes" id="UP000269998">
    <property type="component" value="Chromosome"/>
</dbReference>
<name>A0A3S4FMY6_9MYCO</name>